<dbReference type="GO" id="GO:0006419">
    <property type="term" value="P:alanyl-tRNA aminoacylation"/>
    <property type="evidence" value="ECO:0007669"/>
    <property type="project" value="UniProtKB-UniRule"/>
</dbReference>
<proteinExistence type="inferred from homology"/>
<dbReference type="InterPro" id="IPR012947">
    <property type="entry name" value="tRNA_SAD"/>
</dbReference>
<feature type="binding site" evidence="13">
    <location>
        <position position="686"/>
    </location>
    <ligand>
        <name>Zn(2+)</name>
        <dbReference type="ChEBI" id="CHEBI:29105"/>
    </ligand>
</feature>
<keyword evidence="2 13" id="KW-0820">tRNA-binding</keyword>
<dbReference type="FunFam" id="3.10.310.40:FF:000001">
    <property type="entry name" value="Alanine--tRNA ligase"/>
    <property type="match status" value="1"/>
</dbReference>
<keyword evidence="3 13" id="KW-0436">Ligase</keyword>
<evidence type="ECO:0000256" key="13">
    <source>
        <dbReference type="HAMAP-Rule" id="MF_00036"/>
    </source>
</evidence>
<dbReference type="SUPFAM" id="SSF50447">
    <property type="entry name" value="Translation proteins"/>
    <property type="match status" value="1"/>
</dbReference>
<comment type="cofactor">
    <cofactor evidence="13">
        <name>Zn(2+)</name>
        <dbReference type="ChEBI" id="CHEBI:29105"/>
    </cofactor>
    <text evidence="13">Binds 1 zinc ion per subunit.</text>
</comment>
<evidence type="ECO:0000256" key="3">
    <source>
        <dbReference type="ARBA" id="ARBA00022598"/>
    </source>
</evidence>
<evidence type="ECO:0000256" key="11">
    <source>
        <dbReference type="ARBA" id="ARBA00024779"/>
    </source>
</evidence>
<comment type="caution">
    <text evidence="16">The sequence shown here is derived from an EMBL/GenBank/DDBJ whole genome shotgun (WGS) entry which is preliminary data.</text>
</comment>
<evidence type="ECO:0000256" key="2">
    <source>
        <dbReference type="ARBA" id="ARBA00022555"/>
    </source>
</evidence>
<dbReference type="SUPFAM" id="SSF55186">
    <property type="entry name" value="ThrRS/AlaRS common domain"/>
    <property type="match status" value="1"/>
</dbReference>
<dbReference type="Gene3D" id="3.30.54.20">
    <property type="match status" value="1"/>
</dbReference>
<keyword evidence="9 13" id="KW-0648">Protein biosynthesis</keyword>
<evidence type="ECO:0000313" key="16">
    <source>
        <dbReference type="EMBL" id="GIH06291.1"/>
    </source>
</evidence>
<dbReference type="AlphaFoldDB" id="A0A8J3QB02"/>
<evidence type="ECO:0000259" key="15">
    <source>
        <dbReference type="PROSITE" id="PS50860"/>
    </source>
</evidence>
<dbReference type="GO" id="GO:0004813">
    <property type="term" value="F:alanine-tRNA ligase activity"/>
    <property type="evidence" value="ECO:0007669"/>
    <property type="project" value="UniProtKB-UniRule"/>
</dbReference>
<keyword evidence="7 13" id="KW-0067">ATP-binding</keyword>
<evidence type="ECO:0000256" key="14">
    <source>
        <dbReference type="SAM" id="Coils"/>
    </source>
</evidence>
<feature type="binding site" evidence="13">
    <location>
        <position position="588"/>
    </location>
    <ligand>
        <name>Zn(2+)</name>
        <dbReference type="ChEBI" id="CHEBI:29105"/>
    </ligand>
</feature>
<name>A0A8J3QB02_9ACTN</name>
<feature type="domain" description="Alanyl-transfer RNA synthetases family profile" evidence="15">
    <location>
        <begin position="5"/>
        <end position="729"/>
    </location>
</feature>
<dbReference type="PANTHER" id="PTHR11777:SF9">
    <property type="entry name" value="ALANINE--TRNA LIGASE, CYTOPLASMIC"/>
    <property type="match status" value="1"/>
</dbReference>
<accession>A0A8J3QB02</accession>
<dbReference type="Gene3D" id="3.10.310.40">
    <property type="match status" value="1"/>
</dbReference>
<dbReference type="CDD" id="cd00673">
    <property type="entry name" value="AlaRS_core"/>
    <property type="match status" value="1"/>
</dbReference>
<dbReference type="FunFam" id="3.30.930.10:FF:000004">
    <property type="entry name" value="Alanine--tRNA ligase"/>
    <property type="match status" value="1"/>
</dbReference>
<dbReference type="InterPro" id="IPR002318">
    <property type="entry name" value="Ala-tRNA-lgiase_IIc"/>
</dbReference>
<reference evidence="16" key="1">
    <citation type="submission" date="2021-01" db="EMBL/GenBank/DDBJ databases">
        <title>Whole genome shotgun sequence of Rhizocola hellebori NBRC 109834.</title>
        <authorList>
            <person name="Komaki H."/>
            <person name="Tamura T."/>
        </authorList>
    </citation>
    <scope>NUCLEOTIDE SEQUENCE</scope>
    <source>
        <strain evidence="16">NBRC 109834</strain>
    </source>
</reference>
<dbReference type="GO" id="GO:0000049">
    <property type="term" value="F:tRNA binding"/>
    <property type="evidence" value="ECO:0007669"/>
    <property type="project" value="UniProtKB-KW"/>
</dbReference>
<feature type="binding site" evidence="13">
    <location>
        <position position="690"/>
    </location>
    <ligand>
        <name>Zn(2+)</name>
        <dbReference type="ChEBI" id="CHEBI:29105"/>
    </ligand>
</feature>
<keyword evidence="17" id="KW-1185">Reference proteome</keyword>
<keyword evidence="5 13" id="KW-0547">Nucleotide-binding</keyword>
<evidence type="ECO:0000256" key="7">
    <source>
        <dbReference type="ARBA" id="ARBA00022840"/>
    </source>
</evidence>
<dbReference type="PRINTS" id="PR00980">
    <property type="entry name" value="TRNASYNTHALA"/>
</dbReference>
<dbReference type="GO" id="GO:0008270">
    <property type="term" value="F:zinc ion binding"/>
    <property type="evidence" value="ECO:0007669"/>
    <property type="project" value="UniProtKB-UniRule"/>
</dbReference>
<evidence type="ECO:0000256" key="8">
    <source>
        <dbReference type="ARBA" id="ARBA00022884"/>
    </source>
</evidence>
<dbReference type="Gene3D" id="2.40.30.130">
    <property type="match status" value="1"/>
</dbReference>
<dbReference type="Pfam" id="PF02272">
    <property type="entry name" value="DHHA1"/>
    <property type="match status" value="1"/>
</dbReference>
<feature type="binding site" evidence="13">
    <location>
        <position position="584"/>
    </location>
    <ligand>
        <name>Zn(2+)</name>
        <dbReference type="ChEBI" id="CHEBI:29105"/>
    </ligand>
</feature>
<dbReference type="PANTHER" id="PTHR11777">
    <property type="entry name" value="ALANYL-TRNA SYNTHETASE"/>
    <property type="match status" value="1"/>
</dbReference>
<dbReference type="InterPro" id="IPR003156">
    <property type="entry name" value="DHHA1_dom"/>
</dbReference>
<evidence type="ECO:0000256" key="4">
    <source>
        <dbReference type="ARBA" id="ARBA00022723"/>
    </source>
</evidence>
<dbReference type="Gene3D" id="3.30.930.10">
    <property type="entry name" value="Bira Bifunctional Protein, Domain 2"/>
    <property type="match status" value="1"/>
</dbReference>
<keyword evidence="4 13" id="KW-0479">Metal-binding</keyword>
<dbReference type="HAMAP" id="MF_00036_B">
    <property type="entry name" value="Ala_tRNA_synth_B"/>
    <property type="match status" value="1"/>
</dbReference>
<dbReference type="InterPro" id="IPR018163">
    <property type="entry name" value="Thr/Ala-tRNA-synth_IIc_edit"/>
</dbReference>
<dbReference type="GO" id="GO:0005524">
    <property type="term" value="F:ATP binding"/>
    <property type="evidence" value="ECO:0007669"/>
    <property type="project" value="UniProtKB-UniRule"/>
</dbReference>
<keyword evidence="13" id="KW-0963">Cytoplasm</keyword>
<dbReference type="SUPFAM" id="SSF101353">
    <property type="entry name" value="Putative anticodon-binding domain of alanyl-tRNA synthetase (AlaRS)"/>
    <property type="match status" value="1"/>
</dbReference>
<dbReference type="InterPro" id="IPR018164">
    <property type="entry name" value="Ala-tRNA-synth_IIc_N"/>
</dbReference>
<gene>
    <name evidence="13 16" type="primary">alaS</name>
    <name evidence="16" type="ORF">Rhe02_43580</name>
</gene>
<organism evidence="16 17">
    <name type="scientific">Rhizocola hellebori</name>
    <dbReference type="NCBI Taxonomy" id="1392758"/>
    <lineage>
        <taxon>Bacteria</taxon>
        <taxon>Bacillati</taxon>
        <taxon>Actinomycetota</taxon>
        <taxon>Actinomycetes</taxon>
        <taxon>Micromonosporales</taxon>
        <taxon>Micromonosporaceae</taxon>
        <taxon>Rhizocola</taxon>
    </lineage>
</organism>
<keyword evidence="14" id="KW-0175">Coiled coil</keyword>
<dbReference type="Gene3D" id="3.30.980.10">
    <property type="entry name" value="Threonyl-trna Synthetase, Chain A, domain 2"/>
    <property type="match status" value="1"/>
</dbReference>
<keyword evidence="6 13" id="KW-0862">Zinc</keyword>
<dbReference type="GO" id="GO:0002161">
    <property type="term" value="F:aminoacyl-tRNA deacylase activity"/>
    <property type="evidence" value="ECO:0007669"/>
    <property type="project" value="TreeGrafter"/>
</dbReference>
<sequence length="896" mass="97397">MTPTMRTAEVKRRFLAHFESNGHTVVPSAPLPAIDDPNLLFINAGMVQFVPYFLGQQAAPFKRAVSVQKCIRTPDIDEVGKTSRHGTFFQMNGNFSFGDYFKEQAIPLAWELSTKPVSEGGYGLDPERIWATVYLDDDESIDIWHRTGLPLERIVRRGKADNYWSMGIPGPAGPCSEIYYDRGAEYGKEGGPEVDEDRYLEFWNNVFMQYEIADVKSKQEFRVVGELPAKNIDTGMGLERMASILQNVDNMYEIDEIRPLIDRAVELTGKRYGQGVSKVASESHPDDVRLRVIADHVRTSLMLIGDGVTPSNEGRGYVLRRIMRRAIRAVRLLGYEDPALPELLPVARDAMSPSYPELAEEFERISQYAYAEEEAFRSTLRAGTTILDTAIADTKKAKAKELSGDKAFQLHDTYGFPIDLTLEIAAEQGLKVDTEGFRRLMAEQRSRAKADAKARKSGHADLSAYRSALEDGGAVEFTGYAEVSRESRVRALLGAPGRVEVAGLGEIVELVLDSTPFYAEGGGQQPDTGLITVGGGRAEVLDVQQPVPGLIVHKVKIVDGEIRVGEAGFAEIDTERRRAISRAHTATHLVHQTMRNFLGESATQAGSMNAPGRLRFDFNTPQAVAPSVLHDVEQQINEVLMQDLEVRAFLTSQAEARAMGAMALFGEKYGDVVRVVEVGDYARELCGGTHTPSSGHLGLVKILSEASIGSGVRRVEALVGMDAFRHLAKEHLLVSRLAELYRVPNEQVAERVEQTVSQLRDAERELEKLRAQLVLGGAAALAAQAKDLRGVAYVGTEAPEGAAVNDVRTLAQEVRGMIAADRPAVVAVVSRANGKASLIVAINGAAKSRGISAADLVKGALSGRGGGNADLAQGGGLPAEEAPNLLVAVERALADA</sequence>
<dbReference type="Pfam" id="PF07973">
    <property type="entry name" value="tRNA_SAD"/>
    <property type="match status" value="1"/>
</dbReference>
<dbReference type="SMART" id="SM00863">
    <property type="entry name" value="tRNA_SAD"/>
    <property type="match status" value="1"/>
</dbReference>
<dbReference type="SUPFAM" id="SSF55681">
    <property type="entry name" value="Class II aaRS and biotin synthetases"/>
    <property type="match status" value="1"/>
</dbReference>
<comment type="function">
    <text evidence="11 13">Catalyzes the attachment of alanine to tRNA(Ala) in a two-step reaction: alanine is first activated by ATP to form Ala-AMP and then transferred to the acceptor end of tRNA(Ala). Also edits incorrectly charged Ser-tRNA(Ala) and Gly-tRNA(Ala) via its editing domain.</text>
</comment>
<dbReference type="Pfam" id="PF01411">
    <property type="entry name" value="tRNA-synt_2c"/>
    <property type="match status" value="1"/>
</dbReference>
<evidence type="ECO:0000256" key="12">
    <source>
        <dbReference type="ARBA" id="ARBA00048300"/>
    </source>
</evidence>
<dbReference type="InterPro" id="IPR018162">
    <property type="entry name" value="Ala-tRNA-ligase_IIc_anticod-bd"/>
</dbReference>
<dbReference type="EMBL" id="BONY01000026">
    <property type="protein sequence ID" value="GIH06291.1"/>
    <property type="molecule type" value="Genomic_DNA"/>
</dbReference>
<dbReference type="Gene3D" id="6.10.250.550">
    <property type="match status" value="1"/>
</dbReference>
<evidence type="ECO:0000256" key="6">
    <source>
        <dbReference type="ARBA" id="ARBA00022833"/>
    </source>
</evidence>
<feature type="coiled-coil region" evidence="14">
    <location>
        <begin position="745"/>
        <end position="772"/>
    </location>
</feature>
<dbReference type="EC" id="6.1.1.7" evidence="13"/>
<dbReference type="FunFam" id="3.30.980.10:FF:000004">
    <property type="entry name" value="Alanine--tRNA ligase, cytoplasmic"/>
    <property type="match status" value="1"/>
</dbReference>
<dbReference type="PROSITE" id="PS50860">
    <property type="entry name" value="AA_TRNA_LIGASE_II_ALA"/>
    <property type="match status" value="1"/>
</dbReference>
<dbReference type="NCBIfam" id="TIGR00344">
    <property type="entry name" value="alaS"/>
    <property type="match status" value="1"/>
</dbReference>
<keyword evidence="8 13" id="KW-0694">RNA-binding</keyword>
<dbReference type="GO" id="GO:0005829">
    <property type="term" value="C:cytosol"/>
    <property type="evidence" value="ECO:0007669"/>
    <property type="project" value="TreeGrafter"/>
</dbReference>
<evidence type="ECO:0000256" key="9">
    <source>
        <dbReference type="ARBA" id="ARBA00022917"/>
    </source>
</evidence>
<dbReference type="InterPro" id="IPR018165">
    <property type="entry name" value="Ala-tRNA-synth_IIc_core"/>
</dbReference>
<dbReference type="InterPro" id="IPR045864">
    <property type="entry name" value="aa-tRNA-synth_II/BPL/LPL"/>
</dbReference>
<evidence type="ECO:0000256" key="1">
    <source>
        <dbReference type="ARBA" id="ARBA00008226"/>
    </source>
</evidence>
<comment type="subcellular location">
    <subcellularLocation>
        <location evidence="13">Cytoplasm</location>
    </subcellularLocation>
</comment>
<evidence type="ECO:0000313" key="17">
    <source>
        <dbReference type="Proteomes" id="UP000612899"/>
    </source>
</evidence>
<keyword evidence="10 13" id="KW-0030">Aminoacyl-tRNA synthetase</keyword>
<dbReference type="InterPro" id="IPR009000">
    <property type="entry name" value="Transl_B-barrel_sf"/>
</dbReference>
<dbReference type="Proteomes" id="UP000612899">
    <property type="component" value="Unassembled WGS sequence"/>
</dbReference>
<protein>
    <recommendedName>
        <fullName evidence="13">Alanine--tRNA ligase</fullName>
        <ecNumber evidence="13">6.1.1.7</ecNumber>
    </recommendedName>
    <alternativeName>
        <fullName evidence="13">Alanyl-tRNA synthetase</fullName>
        <shortName evidence="13">AlaRS</shortName>
    </alternativeName>
</protein>
<dbReference type="InterPro" id="IPR023033">
    <property type="entry name" value="Ala_tRNA_ligase_euk/bac"/>
</dbReference>
<evidence type="ECO:0000256" key="5">
    <source>
        <dbReference type="ARBA" id="ARBA00022741"/>
    </source>
</evidence>
<comment type="domain">
    <text evidence="13">Consists of three domains; the N-terminal catalytic domain, the editing domain and the C-terminal C-Ala domain. The editing domain removes incorrectly charged amino acids, while the C-Ala domain, along with tRNA(Ala), serves as a bridge to cooperatively bring together the editing and aminoacylation centers thus stimulating deacylation of misacylated tRNAs.</text>
</comment>
<dbReference type="InterPro" id="IPR050058">
    <property type="entry name" value="Ala-tRNA_ligase"/>
</dbReference>
<comment type="catalytic activity">
    <reaction evidence="12 13">
        <text>tRNA(Ala) + L-alanine + ATP = L-alanyl-tRNA(Ala) + AMP + diphosphate</text>
        <dbReference type="Rhea" id="RHEA:12540"/>
        <dbReference type="Rhea" id="RHEA-COMP:9657"/>
        <dbReference type="Rhea" id="RHEA-COMP:9923"/>
        <dbReference type="ChEBI" id="CHEBI:30616"/>
        <dbReference type="ChEBI" id="CHEBI:33019"/>
        <dbReference type="ChEBI" id="CHEBI:57972"/>
        <dbReference type="ChEBI" id="CHEBI:78442"/>
        <dbReference type="ChEBI" id="CHEBI:78497"/>
        <dbReference type="ChEBI" id="CHEBI:456215"/>
        <dbReference type="EC" id="6.1.1.7"/>
    </reaction>
</comment>
<comment type="similarity">
    <text evidence="1 13">Belongs to the class-II aminoacyl-tRNA synthetase family.</text>
</comment>
<evidence type="ECO:0000256" key="10">
    <source>
        <dbReference type="ARBA" id="ARBA00023146"/>
    </source>
</evidence>